<organism evidence="1 2">
    <name type="scientific">Pseudomonas floridensis</name>
    <dbReference type="NCBI Taxonomy" id="1958950"/>
    <lineage>
        <taxon>Bacteria</taxon>
        <taxon>Pseudomonadati</taxon>
        <taxon>Pseudomonadota</taxon>
        <taxon>Gammaproteobacteria</taxon>
        <taxon>Pseudomonadales</taxon>
        <taxon>Pseudomonadaceae</taxon>
        <taxon>Pseudomonas</taxon>
    </lineage>
</organism>
<proteinExistence type="predicted"/>
<gene>
    <name evidence="1" type="ORF">BZK31_02725</name>
</gene>
<dbReference type="AlphaFoldDB" id="A0A1X0NB94"/>
<keyword evidence="2" id="KW-1185">Reference proteome</keyword>
<evidence type="ECO:0000313" key="1">
    <source>
        <dbReference type="EMBL" id="ORC61508.1"/>
    </source>
</evidence>
<dbReference type="EMBL" id="MUIO01000009">
    <property type="protein sequence ID" value="ORC61508.1"/>
    <property type="molecule type" value="Genomic_DNA"/>
</dbReference>
<accession>A0A1X0NB94</accession>
<protein>
    <submittedName>
        <fullName evidence="1">Uncharacterized protein</fullName>
    </submittedName>
</protein>
<dbReference type="OrthoDB" id="7605209at2"/>
<dbReference type="STRING" id="1958950.BZK31_02725"/>
<reference evidence="2" key="1">
    <citation type="submission" date="2017-02" db="EMBL/GenBank/DDBJ databases">
        <title>Pseudomonas floridae sp. nov., a novel pathogenic bacterial species isolated from tomato.</title>
        <authorList>
            <person name="Timilsina S."/>
            <person name="Vallad G.E."/>
            <person name="Jones J.B."/>
        </authorList>
    </citation>
    <scope>NUCLEOTIDE SEQUENCE [LARGE SCALE GENOMIC DNA]</scope>
    <source>
        <strain evidence="2">GEV388</strain>
    </source>
</reference>
<sequence length="147" mass="16355">MCPHLEGPTMNNEQLKDTLIHATRDFWAAYSSPLLLSNLPSSLSEKGIADYKSILGNTSLKAFVSTLAEQGHLKVVTHPQHRAKIGLIPAEESYDFPQEEDAVKQKQKYTGDSHAVRLLDILSKLDDQDLVNLNIPVSVLAKLHRMP</sequence>
<name>A0A1X0NB94_9PSED</name>
<dbReference type="Proteomes" id="UP000192815">
    <property type="component" value="Unassembled WGS sequence"/>
</dbReference>
<evidence type="ECO:0000313" key="2">
    <source>
        <dbReference type="Proteomes" id="UP000192815"/>
    </source>
</evidence>
<comment type="caution">
    <text evidence="1">The sequence shown here is derived from an EMBL/GenBank/DDBJ whole genome shotgun (WGS) entry which is preliminary data.</text>
</comment>